<dbReference type="GO" id="GO:0004519">
    <property type="term" value="F:endonuclease activity"/>
    <property type="evidence" value="ECO:0007669"/>
    <property type="project" value="TreeGrafter"/>
</dbReference>
<organism evidence="2 3">
    <name type="scientific">Elysia marginata</name>
    <dbReference type="NCBI Taxonomy" id="1093978"/>
    <lineage>
        <taxon>Eukaryota</taxon>
        <taxon>Metazoa</taxon>
        <taxon>Spiralia</taxon>
        <taxon>Lophotrochozoa</taxon>
        <taxon>Mollusca</taxon>
        <taxon>Gastropoda</taxon>
        <taxon>Heterobranchia</taxon>
        <taxon>Euthyneura</taxon>
        <taxon>Panpulmonata</taxon>
        <taxon>Sacoglossa</taxon>
        <taxon>Placobranchoidea</taxon>
        <taxon>Plakobranchidae</taxon>
        <taxon>Elysia</taxon>
    </lineage>
</organism>
<dbReference type="SMART" id="SM00463">
    <property type="entry name" value="SMR"/>
    <property type="match status" value="1"/>
</dbReference>
<sequence length="120" mass="13900">MCFCIRKCRRSLHDAEAALVPEIPEGLRDTAQISSDDTTIDLHGLYRPKALAEVRDFLDRKERKYRIQTRYVFIITGRGNHSKDGKPVLKPAVEEFLTNNDYNFEFANPGMIKVDLCRRI</sequence>
<comment type="caution">
    <text evidence="2">The sequence shown here is derived from an EMBL/GenBank/DDBJ whole genome shotgun (WGS) entry which is preliminary data.</text>
</comment>
<accession>A0AAV4GWT5</accession>
<protein>
    <submittedName>
        <fullName evidence="2">NEDD4-binding protein</fullName>
    </submittedName>
</protein>
<dbReference type="Gene3D" id="3.30.1370.110">
    <property type="match status" value="1"/>
</dbReference>
<evidence type="ECO:0000313" key="3">
    <source>
        <dbReference type="Proteomes" id="UP000762676"/>
    </source>
</evidence>
<dbReference type="PANTHER" id="PTHR46535">
    <property type="entry name" value="NEDD4-BINDING PROTEIN 2"/>
    <property type="match status" value="1"/>
</dbReference>
<evidence type="ECO:0000313" key="2">
    <source>
        <dbReference type="EMBL" id="GFR89581.1"/>
    </source>
</evidence>
<dbReference type="Proteomes" id="UP000762676">
    <property type="component" value="Unassembled WGS sequence"/>
</dbReference>
<dbReference type="PROSITE" id="PS50828">
    <property type="entry name" value="SMR"/>
    <property type="match status" value="1"/>
</dbReference>
<feature type="domain" description="Smr" evidence="1">
    <location>
        <begin position="40"/>
        <end position="117"/>
    </location>
</feature>
<keyword evidence="3" id="KW-1185">Reference proteome</keyword>
<dbReference type="InterPro" id="IPR052772">
    <property type="entry name" value="Endo/PolyKinase_Domain-Protein"/>
</dbReference>
<dbReference type="SUPFAM" id="SSF160443">
    <property type="entry name" value="SMR domain-like"/>
    <property type="match status" value="1"/>
</dbReference>
<dbReference type="GO" id="GO:0005634">
    <property type="term" value="C:nucleus"/>
    <property type="evidence" value="ECO:0007669"/>
    <property type="project" value="TreeGrafter"/>
</dbReference>
<dbReference type="AlphaFoldDB" id="A0AAV4GWT5"/>
<name>A0AAV4GWT5_9GAST</name>
<dbReference type="InterPro" id="IPR036063">
    <property type="entry name" value="Smr_dom_sf"/>
</dbReference>
<reference evidence="2 3" key="1">
    <citation type="journal article" date="2021" name="Elife">
        <title>Chloroplast acquisition without the gene transfer in kleptoplastic sea slugs, Plakobranchus ocellatus.</title>
        <authorList>
            <person name="Maeda T."/>
            <person name="Takahashi S."/>
            <person name="Yoshida T."/>
            <person name="Shimamura S."/>
            <person name="Takaki Y."/>
            <person name="Nagai Y."/>
            <person name="Toyoda A."/>
            <person name="Suzuki Y."/>
            <person name="Arimoto A."/>
            <person name="Ishii H."/>
            <person name="Satoh N."/>
            <person name="Nishiyama T."/>
            <person name="Hasebe M."/>
            <person name="Maruyama T."/>
            <person name="Minagawa J."/>
            <person name="Obokata J."/>
            <person name="Shigenobu S."/>
        </authorList>
    </citation>
    <scope>NUCLEOTIDE SEQUENCE [LARGE SCALE GENOMIC DNA]</scope>
</reference>
<evidence type="ECO:0000259" key="1">
    <source>
        <dbReference type="PROSITE" id="PS50828"/>
    </source>
</evidence>
<dbReference type="PANTHER" id="PTHR46535:SF1">
    <property type="entry name" value="NEDD4-BINDING PROTEIN 2"/>
    <property type="match status" value="1"/>
</dbReference>
<proteinExistence type="predicted"/>
<gene>
    <name evidence="2" type="ORF">ElyMa_006128100</name>
</gene>
<dbReference type="EMBL" id="BMAT01012315">
    <property type="protein sequence ID" value="GFR89581.1"/>
    <property type="molecule type" value="Genomic_DNA"/>
</dbReference>
<dbReference type="Pfam" id="PF01713">
    <property type="entry name" value="Smr"/>
    <property type="match status" value="1"/>
</dbReference>
<dbReference type="InterPro" id="IPR002625">
    <property type="entry name" value="Smr_dom"/>
</dbReference>